<dbReference type="EMBL" id="JALD01000065">
    <property type="protein sequence ID" value="EUD09876.1"/>
    <property type="molecule type" value="Genomic_DNA"/>
</dbReference>
<accession>A0AAV3M2E2</accession>
<evidence type="ECO:0000313" key="2">
    <source>
        <dbReference type="Proteomes" id="UP000022311"/>
    </source>
</evidence>
<sequence>MLTADIDSLSFKFTIGLYQINIIMTADEQEGQRKRRPATKNSYWRV</sequence>
<evidence type="ECO:0000313" key="1">
    <source>
        <dbReference type="EMBL" id="EUD09876.1"/>
    </source>
</evidence>
<dbReference type="AlphaFoldDB" id="A0AAV3M2E2"/>
<protein>
    <submittedName>
        <fullName evidence="1">Uncharacterized protein</fullName>
    </submittedName>
</protein>
<name>A0AAV3M2E2_9GAMM</name>
<dbReference type="Proteomes" id="UP000022311">
    <property type="component" value="Unassembled WGS sequence"/>
</dbReference>
<comment type="caution">
    <text evidence="1">The sequence shown here is derived from an EMBL/GenBank/DDBJ whole genome shotgun (WGS) entry which is preliminary data.</text>
</comment>
<reference evidence="1 2" key="1">
    <citation type="submission" date="2014-01" db="EMBL/GenBank/DDBJ databases">
        <authorList>
            <person name="Durkin A.S."/>
            <person name="McCorrison J."/>
            <person name="Torralba M."/>
            <person name="Gillis M."/>
            <person name="Haft D.H."/>
            <person name="Methe B."/>
            <person name="Sutton G."/>
            <person name="Nelson K.E."/>
        </authorList>
    </citation>
    <scope>NUCLEOTIDE SEQUENCE [LARGE SCALE GENOMIC DNA]</scope>
    <source>
        <strain evidence="1 2">205/92</strain>
    </source>
</reference>
<organism evidence="1 2">
    <name type="scientific">Providencia alcalifaciens 205/92</name>
    <dbReference type="NCBI Taxonomy" id="1256988"/>
    <lineage>
        <taxon>Bacteria</taxon>
        <taxon>Pseudomonadati</taxon>
        <taxon>Pseudomonadota</taxon>
        <taxon>Gammaproteobacteria</taxon>
        <taxon>Enterobacterales</taxon>
        <taxon>Morganellaceae</taxon>
        <taxon>Providencia</taxon>
    </lineage>
</organism>
<proteinExistence type="predicted"/>
<gene>
    <name evidence="1" type="ORF">HMPREF1563_0548</name>
</gene>